<feature type="region of interest" description="Disordered" evidence="1">
    <location>
        <begin position="1"/>
        <end position="22"/>
    </location>
</feature>
<comment type="caution">
    <text evidence="2">The sequence shown here is derived from an EMBL/GenBank/DDBJ whole genome shotgun (WGS) entry which is preliminary data.</text>
</comment>
<evidence type="ECO:0000313" key="2">
    <source>
        <dbReference type="EMBL" id="MFL9841435.1"/>
    </source>
</evidence>
<keyword evidence="3" id="KW-1185">Reference proteome</keyword>
<protein>
    <submittedName>
        <fullName evidence="2">Uncharacterized protein</fullName>
    </submittedName>
</protein>
<name>A0ABW8YNF4_9SPHN</name>
<dbReference type="Proteomes" id="UP001629244">
    <property type="component" value="Unassembled WGS sequence"/>
</dbReference>
<accession>A0ABW8YNF4</accession>
<organism evidence="2 3">
    <name type="scientific">Sphingomonas plantiphila</name>
    <dbReference type="NCBI Taxonomy" id="3163295"/>
    <lineage>
        <taxon>Bacteria</taxon>
        <taxon>Pseudomonadati</taxon>
        <taxon>Pseudomonadota</taxon>
        <taxon>Alphaproteobacteria</taxon>
        <taxon>Sphingomonadales</taxon>
        <taxon>Sphingomonadaceae</taxon>
        <taxon>Sphingomonas</taxon>
    </lineage>
</organism>
<evidence type="ECO:0000256" key="1">
    <source>
        <dbReference type="SAM" id="MobiDB-lite"/>
    </source>
</evidence>
<evidence type="ECO:0000313" key="3">
    <source>
        <dbReference type="Proteomes" id="UP001629244"/>
    </source>
</evidence>
<feature type="compositionally biased region" description="Polar residues" evidence="1">
    <location>
        <begin position="1"/>
        <end position="11"/>
    </location>
</feature>
<dbReference type="RefSeq" id="WP_408078710.1">
    <property type="nucleotide sequence ID" value="NZ_JBELQC010000001.1"/>
</dbReference>
<dbReference type="EMBL" id="JBELQC010000001">
    <property type="protein sequence ID" value="MFL9841435.1"/>
    <property type="molecule type" value="Genomic_DNA"/>
</dbReference>
<reference evidence="2 3" key="1">
    <citation type="submission" date="2024-06" db="EMBL/GenBank/DDBJ databases">
        <authorList>
            <person name="Kaempfer P."/>
            <person name="Viver T."/>
        </authorList>
    </citation>
    <scope>NUCLEOTIDE SEQUENCE [LARGE SCALE GENOMIC DNA]</scope>
    <source>
        <strain evidence="2 3">ST-64</strain>
    </source>
</reference>
<proteinExistence type="predicted"/>
<sequence length="140" mass="15684">MRTAANGSSIAESRRSTKSRSRAIKWARNGEFRVARSRAAFNSALISAIDQIFFDPSNTVRNVKQQISERNVLSRMSINAPRQTNGTRDSGYWVDAPRVTDPIGFVLRDAYARDQNIPDDMAALLRQLVESPRNGGSEKR</sequence>
<gene>
    <name evidence="2" type="ORF">ABS767_10710</name>
</gene>